<keyword evidence="2" id="KW-1185">Reference proteome</keyword>
<evidence type="ECO:0000313" key="2">
    <source>
        <dbReference type="Proteomes" id="UP000188637"/>
    </source>
</evidence>
<protein>
    <submittedName>
        <fullName evidence="1">Uncharacterized protein</fullName>
    </submittedName>
</protein>
<sequence>MDLTIKTEEPKNYGQNIMGVNLGIKVPAVCVTANGRENKVIRRNFKVKRKQLGKSKKSKTIKKINNKENRIMQDKDHKYKSNLGYKIKLYQPTIMACPKLKVILD</sequence>
<evidence type="ECO:0000313" key="1">
    <source>
        <dbReference type="EMBL" id="ONI37980.1"/>
    </source>
</evidence>
<gene>
    <name evidence="1" type="ORF">AN640_00590</name>
</gene>
<dbReference type="Proteomes" id="UP000188637">
    <property type="component" value="Unassembled WGS sequence"/>
</dbReference>
<proteinExistence type="predicted"/>
<name>A0ACC8X7U4_9FIRM</name>
<dbReference type="EMBL" id="LJHD01000306">
    <property type="protein sequence ID" value="ONI37980.1"/>
    <property type="molecule type" value="Genomic_DNA"/>
</dbReference>
<reference evidence="1" key="1">
    <citation type="submission" date="2016-08" db="EMBL/GenBank/DDBJ databases">
        <authorList>
            <person name="Ngugi D.K."/>
            <person name="Miyake S."/>
            <person name="Stingl U."/>
        </authorList>
    </citation>
    <scope>NUCLEOTIDE SEQUENCE</scope>
    <source>
        <strain evidence="1">SCG-D08WGA-EpuloA1</strain>
    </source>
</reference>
<accession>A0ACC8X7U4</accession>
<organism evidence="1 2">
    <name type="scientific">Candidatus Epulonipiscium fishelsonii</name>
    <dbReference type="NCBI Taxonomy" id="77094"/>
    <lineage>
        <taxon>Bacteria</taxon>
        <taxon>Bacillati</taxon>
        <taxon>Bacillota</taxon>
        <taxon>Clostridia</taxon>
        <taxon>Lachnospirales</taxon>
        <taxon>Lachnospiraceae</taxon>
        <taxon>Candidatus Epulonipiscium</taxon>
    </lineage>
</organism>
<comment type="caution">
    <text evidence="1">The sequence shown here is derived from an EMBL/GenBank/DDBJ whole genome shotgun (WGS) entry which is preliminary data.</text>
</comment>